<accession>A0A645ASB2</accession>
<proteinExistence type="predicted"/>
<comment type="caution">
    <text evidence="3">The sequence shown here is derived from an EMBL/GenBank/DDBJ whole genome shotgun (WGS) entry which is preliminary data.</text>
</comment>
<reference evidence="3" key="1">
    <citation type="submission" date="2019-08" db="EMBL/GenBank/DDBJ databases">
        <authorList>
            <person name="Kucharzyk K."/>
            <person name="Murdoch R.W."/>
            <person name="Higgins S."/>
            <person name="Loffler F."/>
        </authorList>
    </citation>
    <scope>NUCLEOTIDE SEQUENCE</scope>
</reference>
<dbReference type="PANTHER" id="PTHR47990">
    <property type="entry name" value="2-OXOGLUTARATE (2OG) AND FE(II)-DEPENDENT OXYGENASE SUPERFAMILY PROTEIN-RELATED"/>
    <property type="match status" value="1"/>
</dbReference>
<evidence type="ECO:0000313" key="3">
    <source>
        <dbReference type="EMBL" id="MPM53753.1"/>
    </source>
</evidence>
<dbReference type="Gene3D" id="2.60.120.330">
    <property type="entry name" value="B-lactam Antibiotic, Isopenicillin N Synthase, Chain"/>
    <property type="match status" value="1"/>
</dbReference>
<dbReference type="InterPro" id="IPR027443">
    <property type="entry name" value="IPNS-like_sf"/>
</dbReference>
<dbReference type="PROSITE" id="PS51471">
    <property type="entry name" value="FE2OG_OXY"/>
    <property type="match status" value="1"/>
</dbReference>
<gene>
    <name evidence="3" type="ORF">SDC9_100522</name>
</gene>
<sequence>MVNGWHAACCTQIKSRSVQHGASDHRRSAASRVIALEVGAADSRAWYPHFRCPQPHAPLAAPVPEVIAREILMQTMTSHSYSLDELDKEARMGGQGAETSAREVRVIDISDFEQRTQEIAEQIWSASVEIGFFQVSGHGIAQADIDAAFGRAEQLFALPPDTKAQWPLSRNAGWEHKAQIRPSTRTPDQKESYQVTRPRMQGLWPSEQELPGFKQATLAFEHQCWQVGMQLLSCFAYKLGFDEEFFTRAHDPAVPSYQSTLRMLHYFAVDPALKDEIGLWRAGAHTDFDCLTLLFQRAGQGGLQVLPGKEAEAQQWTPVKPVDGVITCNIGDMLMRWSDDQLPSNFHRVRNPQPHEYQGARYSLAFFCQANEDAVIEGPAKKYPPITGAEYLRQRISANFSNRY</sequence>
<dbReference type="InterPro" id="IPR026992">
    <property type="entry name" value="DIOX_N"/>
</dbReference>
<dbReference type="InterPro" id="IPR044861">
    <property type="entry name" value="IPNS-like_FE2OG_OXY"/>
</dbReference>
<dbReference type="InterPro" id="IPR050231">
    <property type="entry name" value="Iron_ascorbate_oxido_reductase"/>
</dbReference>
<dbReference type="InterPro" id="IPR005123">
    <property type="entry name" value="Oxoglu/Fe-dep_dioxygenase_dom"/>
</dbReference>
<organism evidence="3">
    <name type="scientific">bioreactor metagenome</name>
    <dbReference type="NCBI Taxonomy" id="1076179"/>
    <lineage>
        <taxon>unclassified sequences</taxon>
        <taxon>metagenomes</taxon>
        <taxon>ecological metagenomes</taxon>
    </lineage>
</organism>
<dbReference type="SUPFAM" id="SSF51197">
    <property type="entry name" value="Clavaminate synthase-like"/>
    <property type="match status" value="1"/>
</dbReference>
<dbReference type="Pfam" id="PF14226">
    <property type="entry name" value="DIOX_N"/>
    <property type="match status" value="1"/>
</dbReference>
<feature type="region of interest" description="Disordered" evidence="1">
    <location>
        <begin position="177"/>
        <end position="196"/>
    </location>
</feature>
<dbReference type="EMBL" id="VSSQ01014483">
    <property type="protein sequence ID" value="MPM53753.1"/>
    <property type="molecule type" value="Genomic_DNA"/>
</dbReference>
<evidence type="ECO:0000256" key="1">
    <source>
        <dbReference type="SAM" id="MobiDB-lite"/>
    </source>
</evidence>
<dbReference type="Pfam" id="PF03171">
    <property type="entry name" value="2OG-FeII_Oxy"/>
    <property type="match status" value="1"/>
</dbReference>
<dbReference type="AlphaFoldDB" id="A0A645ASB2"/>
<feature type="domain" description="Fe2OG dioxygenase" evidence="2">
    <location>
        <begin position="259"/>
        <end position="370"/>
    </location>
</feature>
<name>A0A645ASB2_9ZZZZ</name>
<protein>
    <recommendedName>
        <fullName evidence="2">Fe2OG dioxygenase domain-containing protein</fullName>
    </recommendedName>
</protein>
<evidence type="ECO:0000259" key="2">
    <source>
        <dbReference type="PROSITE" id="PS51471"/>
    </source>
</evidence>